<proteinExistence type="predicted"/>
<evidence type="ECO:0000313" key="5">
    <source>
        <dbReference type="EMBL" id="XDF89531.1"/>
    </source>
</evidence>
<dbReference type="Pfam" id="PF06791">
    <property type="entry name" value="TMP_2"/>
    <property type="match status" value="1"/>
</dbReference>
<feature type="domain" description="Bacteriophage tail tape measure N-terminal" evidence="3">
    <location>
        <begin position="176"/>
        <end position="374"/>
    </location>
</feature>
<accession>A0AB39ABD5</accession>
<sequence>MADNTERLIVEADVSSLDTGAKALDSFVEKADSAGAAADDLSSKGKRLTDVFGPASVAAESAAKSTETFGDSAGRSTQYVDKMGFSLADAAKQFGGVGGSASKSADDLRKLLANIDPVNAKLNQLDDQLSELNKFKASGLIDESTFRDYASMIERSRQRIIPFNNEMEKTARVTRASTSEARRFQTAVAGIAPQLTDIVIGLQGGQNPFTVFLQQGGQIRDQLGMLRVSFKDVAMAIGPTILTLGTAIGTIVALGAAAYQSGRQFDAMASSIISMGGQGFKTIDEMRTAAVEVGNSVNEASSKITDMLIELQERGNLSVNAMKEIVKTAALAGQAGRDADKLTEALAKVGKDPIKGIAELNEQYGILDVKQMKNLINIEKTQGKQAASDAALKIATDELDKRFEQIIKSTDNIGQSWLSVKTFAMTAFSEIGISMRALGNNIIDIGKVIKLAFQTVFADINQMLISLDVSVASGMQTMLSKIPGGQRLSDSLGLNDYVATLKDNREVAKSEYELLLKDYQDVRGRIDRPISAYEQEARQGSGVTGTGATDRASRDAVTKLAEENKKNTKEKKVQVDYGDRLVEQYQQQATALDAQIATLKNRSAFDQNMSEQMKNYHLLQARINKLEEIQADSKGRQLTAQEKQLLAQKDAVLEAAKEVGTRGDIVKQMQRQAQISDELKKNHSDIDAQVAAIRDSWGKTAEQTERAVAAAQRAASLRAGGASDSQIAEDAKKQTELIEAQKSKNADWVGGMKTGLAEWAEAATNYAQIAQNAITSAMDRSADAMTEFVTTGKLDFKSFTADILKMMVQIINRWLIVRAIQGIGGAFGFNMGGLTANAKGGTYDNSPSLSAYSNQVVSSPKLFAFAQGSTGLMGEAGPEAIMPLKRGADGNLGVRVSGAGNGVSVGVNVTVNRDDTMTSNTTSGDSLGRAWGQVISDSINQGIERALKPGGLIFMSQQAA</sequence>
<reference evidence="5" key="2">
    <citation type="submission" date="2024-07" db="EMBL/GenBank/DDBJ databases">
        <authorList>
            <person name="Pedersen J.S."/>
            <person name="Mulbjerg M.R."/>
            <person name="Carstens A.B."/>
            <person name="Hansen L.H."/>
        </authorList>
    </citation>
    <scope>NUCLEOTIDE SEQUENCE</scope>
</reference>
<evidence type="ECO:0000259" key="4">
    <source>
        <dbReference type="Pfam" id="PF09718"/>
    </source>
</evidence>
<evidence type="ECO:0000259" key="3">
    <source>
        <dbReference type="Pfam" id="PF06791"/>
    </source>
</evidence>
<keyword evidence="2" id="KW-1133">Transmembrane helix</keyword>
<evidence type="ECO:0000256" key="2">
    <source>
        <dbReference type="SAM" id="Phobius"/>
    </source>
</evidence>
<evidence type="ECO:0000256" key="1">
    <source>
        <dbReference type="SAM" id="Coils"/>
    </source>
</evidence>
<organism evidence="5">
    <name type="scientific">Pectobacterium phage Amona</name>
    <dbReference type="NCBI Taxonomy" id="3158137"/>
    <lineage>
        <taxon>Viruses</taxon>
        <taxon>Duplodnaviria</taxon>
        <taxon>Heunggongvirae</taxon>
        <taxon>Uroviricota</taxon>
        <taxon>Caudoviricetes</taxon>
    </lineage>
</organism>
<gene>
    <name evidence="5" type="ORF">CVQSGQUC_CDS0026</name>
</gene>
<dbReference type="InterPro" id="IPR006431">
    <property type="entry name" value="Phage_tape_meas_C"/>
</dbReference>
<feature type="coiled-coil region" evidence="1">
    <location>
        <begin position="582"/>
        <end position="629"/>
    </location>
</feature>
<keyword evidence="2" id="KW-0812">Transmembrane</keyword>
<name>A0AB39ABD5_9CAUD</name>
<reference evidence="5" key="1">
    <citation type="journal article" date="2024" name="Virus Res.">
        <title>A novel genus of Pectobacterium bacteriophages display broad host range by targeting several species of Danish soft rot isolates.</title>
        <authorList>
            <person name="Pedersen J.S."/>
            <person name="Carstens A.B."/>
            <person name="Rothgard M.M."/>
            <person name="Roy C."/>
            <person name="Viry A."/>
            <person name="Papudeshi B."/>
            <person name="Kot W."/>
            <person name="Hille F."/>
            <person name="Franz C.M.A.P."/>
            <person name="Edwards R."/>
            <person name="Hansen L.H."/>
        </authorList>
    </citation>
    <scope>NUCLEOTIDE SEQUENCE</scope>
</reference>
<feature type="domain" description="Bacteriophage tail tape measure C-terminal" evidence="4">
    <location>
        <begin position="747"/>
        <end position="821"/>
    </location>
</feature>
<dbReference type="NCBIfam" id="TIGR01541">
    <property type="entry name" value="tape_meas_lam_C"/>
    <property type="match status" value="1"/>
</dbReference>
<dbReference type="EMBL" id="PQ008971">
    <property type="protein sequence ID" value="XDF89531.1"/>
    <property type="molecule type" value="Genomic_DNA"/>
</dbReference>
<dbReference type="Pfam" id="PF09718">
    <property type="entry name" value="Tape_meas_lam_C"/>
    <property type="match status" value="1"/>
</dbReference>
<feature type="transmembrane region" description="Helical" evidence="2">
    <location>
        <begin position="233"/>
        <end position="259"/>
    </location>
</feature>
<keyword evidence="2" id="KW-0472">Membrane</keyword>
<dbReference type="InterPro" id="IPR009628">
    <property type="entry name" value="Phage_tape_measure_N"/>
</dbReference>
<protein>
    <submittedName>
        <fullName evidence="5">Tail length tape measure protein</fullName>
    </submittedName>
</protein>
<keyword evidence="1" id="KW-0175">Coiled coil</keyword>